<comment type="subunit">
    <text evidence="10">Homodimer. Interacts with FtsZ.</text>
</comment>
<accession>A0A0B2D915</accession>
<dbReference type="InterPro" id="IPR036192">
    <property type="entry name" value="Cell_div_ZapA-like_sf"/>
</dbReference>
<evidence type="ECO:0000256" key="8">
    <source>
        <dbReference type="ARBA" id="ARBA00023306"/>
    </source>
</evidence>
<organism evidence="12 14">
    <name type="scientific">Pseudomonas flexibilis</name>
    <dbReference type="NCBI Taxonomy" id="706570"/>
    <lineage>
        <taxon>Bacteria</taxon>
        <taxon>Pseudomonadati</taxon>
        <taxon>Pseudomonadota</taxon>
        <taxon>Gammaproteobacteria</taxon>
        <taxon>Pseudomonadales</taxon>
        <taxon>Pseudomonadaceae</taxon>
        <taxon>Pseudomonas</taxon>
    </lineage>
</organism>
<evidence type="ECO:0000256" key="9">
    <source>
        <dbReference type="ARBA" id="ARBA00024910"/>
    </source>
</evidence>
<dbReference type="Proteomes" id="UP000186079">
    <property type="component" value="Unassembled WGS sequence"/>
</dbReference>
<comment type="function">
    <text evidence="9">Activator of cell division through the inhibition of FtsZ GTPase activity, therefore promoting FtsZ assembly into bundles of protofilaments necessary for the formation of the division Z ring. It is recruited early at mid-cell but it is not essential for cell division.</text>
</comment>
<dbReference type="RefSeq" id="WP_027590989.1">
    <property type="nucleotide sequence ID" value="NZ_FMUP01000004.1"/>
</dbReference>
<name>A0A0B2D915_9PSED</name>
<dbReference type="GO" id="GO:0000917">
    <property type="term" value="P:division septum assembly"/>
    <property type="evidence" value="ECO:0007669"/>
    <property type="project" value="UniProtKB-KW"/>
</dbReference>
<keyword evidence="6" id="KW-0175">Coiled coil</keyword>
<dbReference type="EMBL" id="FTMC01000028">
    <property type="protein sequence ID" value="SIR47923.1"/>
    <property type="molecule type" value="Genomic_DNA"/>
</dbReference>
<evidence type="ECO:0000256" key="10">
    <source>
        <dbReference type="ARBA" id="ARBA00026068"/>
    </source>
</evidence>
<evidence type="ECO:0000256" key="4">
    <source>
        <dbReference type="ARBA" id="ARBA00022490"/>
    </source>
</evidence>
<dbReference type="PANTHER" id="PTHR34981">
    <property type="entry name" value="CELL DIVISION PROTEIN ZAPA"/>
    <property type="match status" value="1"/>
</dbReference>
<dbReference type="AlphaFoldDB" id="A0A0B2D915"/>
<evidence type="ECO:0000313" key="13">
    <source>
        <dbReference type="EMBL" id="SIR47923.1"/>
    </source>
</evidence>
<dbReference type="InterPro" id="IPR042233">
    <property type="entry name" value="Cell_div_ZapA_N"/>
</dbReference>
<comment type="subcellular location">
    <subcellularLocation>
        <location evidence="1">Cytoplasm</location>
    </subcellularLocation>
</comment>
<dbReference type="Gene3D" id="1.20.5.50">
    <property type="match status" value="1"/>
</dbReference>
<evidence type="ECO:0000256" key="1">
    <source>
        <dbReference type="ARBA" id="ARBA00004496"/>
    </source>
</evidence>
<reference evidence="12 14" key="1">
    <citation type="submission" date="2014-11" db="EMBL/GenBank/DDBJ databases">
        <title>Genome sequence of Pseudomonas tuomuerensis JCM 14085.</title>
        <authorList>
            <person name="Shin S.-K."/>
            <person name="Yi H."/>
        </authorList>
    </citation>
    <scope>NUCLEOTIDE SEQUENCE [LARGE SCALE GENOMIC DNA]</scope>
    <source>
        <strain evidence="12 14">JCM 14085</strain>
    </source>
</reference>
<gene>
    <name evidence="12" type="ORF">PT85_15835</name>
    <name evidence="13" type="ORF">SAMN05421672_12810</name>
</gene>
<keyword evidence="8" id="KW-0131">Cell cycle</keyword>
<reference evidence="13 15" key="2">
    <citation type="submission" date="2017-01" db="EMBL/GenBank/DDBJ databases">
        <authorList>
            <person name="Mah S.A."/>
            <person name="Swanson W.J."/>
            <person name="Moy G.W."/>
            <person name="Vacquier V.D."/>
        </authorList>
    </citation>
    <scope>NUCLEOTIDE SEQUENCE [LARGE SCALE GENOMIC DNA]</scope>
    <source>
        <strain evidence="13 15">ATCC 29606</strain>
    </source>
</reference>
<dbReference type="Pfam" id="PF05164">
    <property type="entry name" value="ZapA"/>
    <property type="match status" value="1"/>
</dbReference>
<dbReference type="OrthoDB" id="5772359at2"/>
<evidence type="ECO:0000256" key="5">
    <source>
        <dbReference type="ARBA" id="ARBA00022618"/>
    </source>
</evidence>
<evidence type="ECO:0000256" key="3">
    <source>
        <dbReference type="ARBA" id="ARBA00015195"/>
    </source>
</evidence>
<keyword evidence="7" id="KW-0717">Septation</keyword>
<dbReference type="GO" id="GO:0030428">
    <property type="term" value="C:cell septum"/>
    <property type="evidence" value="ECO:0007669"/>
    <property type="project" value="TreeGrafter"/>
</dbReference>
<evidence type="ECO:0000256" key="11">
    <source>
        <dbReference type="ARBA" id="ARBA00033158"/>
    </source>
</evidence>
<evidence type="ECO:0000313" key="12">
    <source>
        <dbReference type="EMBL" id="KHO63948.1"/>
    </source>
</evidence>
<keyword evidence="14" id="KW-1185">Reference proteome</keyword>
<dbReference type="SUPFAM" id="SSF102829">
    <property type="entry name" value="Cell division protein ZapA-like"/>
    <property type="match status" value="1"/>
</dbReference>
<evidence type="ECO:0000256" key="2">
    <source>
        <dbReference type="ARBA" id="ARBA00010074"/>
    </source>
</evidence>
<protein>
    <recommendedName>
        <fullName evidence="3">Cell division protein ZapA</fullName>
    </recommendedName>
    <alternativeName>
        <fullName evidence="11">Z ring-associated protein ZapA</fullName>
    </alternativeName>
</protein>
<dbReference type="PATRIC" id="fig|706570.3.peg.1813"/>
<dbReference type="GO" id="GO:0043093">
    <property type="term" value="P:FtsZ-dependent cytokinesis"/>
    <property type="evidence" value="ECO:0007669"/>
    <property type="project" value="TreeGrafter"/>
</dbReference>
<proteinExistence type="inferred from homology"/>
<dbReference type="GO" id="GO:0032153">
    <property type="term" value="C:cell division site"/>
    <property type="evidence" value="ECO:0007669"/>
    <property type="project" value="TreeGrafter"/>
</dbReference>
<evidence type="ECO:0000256" key="6">
    <source>
        <dbReference type="ARBA" id="ARBA00023054"/>
    </source>
</evidence>
<keyword evidence="4" id="KW-0963">Cytoplasm</keyword>
<dbReference type="Proteomes" id="UP000030980">
    <property type="component" value="Unassembled WGS sequence"/>
</dbReference>
<evidence type="ECO:0000313" key="14">
    <source>
        <dbReference type="Proteomes" id="UP000030980"/>
    </source>
</evidence>
<dbReference type="InterPro" id="IPR007838">
    <property type="entry name" value="Cell_div_ZapA-like"/>
</dbReference>
<comment type="similarity">
    <text evidence="2">Belongs to the ZapA family. Type 1 subfamily.</text>
</comment>
<evidence type="ECO:0000256" key="7">
    <source>
        <dbReference type="ARBA" id="ARBA00023210"/>
    </source>
</evidence>
<dbReference type="Gene3D" id="3.30.160.880">
    <property type="entry name" value="Cell division protein ZapA protomer, N-terminal domain"/>
    <property type="match status" value="1"/>
</dbReference>
<sequence length="98" mass="10871">MTPSTTVTVTILDKEYCIACPSDARASLENAARFLDGKMREIRLSGKVIGSERVAVMAALNIAHDLQRLQQQQQQQDSLAREQVRELLDRVDTALGSE</sequence>
<dbReference type="GO" id="GO:0000921">
    <property type="term" value="P:septin ring assembly"/>
    <property type="evidence" value="ECO:0007669"/>
    <property type="project" value="TreeGrafter"/>
</dbReference>
<dbReference type="PANTHER" id="PTHR34981:SF1">
    <property type="entry name" value="CELL DIVISION PROTEIN ZAPA"/>
    <property type="match status" value="1"/>
</dbReference>
<dbReference type="EMBL" id="JTAK01000006">
    <property type="protein sequence ID" value="KHO63948.1"/>
    <property type="molecule type" value="Genomic_DNA"/>
</dbReference>
<accession>A0A0B3BHJ0</accession>
<dbReference type="STRING" id="706570.PT85_15835"/>
<dbReference type="GO" id="GO:0005829">
    <property type="term" value="C:cytosol"/>
    <property type="evidence" value="ECO:0007669"/>
    <property type="project" value="TreeGrafter"/>
</dbReference>
<evidence type="ECO:0000313" key="15">
    <source>
        <dbReference type="Proteomes" id="UP000186079"/>
    </source>
</evidence>
<keyword evidence="5 12" id="KW-0132">Cell division</keyword>